<dbReference type="PANTHER" id="PTHR23073">
    <property type="entry name" value="26S PROTEASOME REGULATORY SUBUNIT"/>
    <property type="match status" value="1"/>
</dbReference>
<dbReference type="Pfam" id="PF00004">
    <property type="entry name" value="AAA"/>
    <property type="match status" value="1"/>
</dbReference>
<protein>
    <submittedName>
        <fullName evidence="6">ATP-binding protein</fullName>
    </submittedName>
</protein>
<evidence type="ECO:0000313" key="7">
    <source>
        <dbReference type="Proteomes" id="UP001251870"/>
    </source>
</evidence>
<dbReference type="SMART" id="SM00382">
    <property type="entry name" value="AAA"/>
    <property type="match status" value="1"/>
</dbReference>
<proteinExistence type="inferred from homology"/>
<dbReference type="SUPFAM" id="SSF52540">
    <property type="entry name" value="P-loop containing nucleoside triphosphate hydrolases"/>
    <property type="match status" value="1"/>
</dbReference>
<evidence type="ECO:0000313" key="6">
    <source>
        <dbReference type="EMBL" id="MDR8018031.1"/>
    </source>
</evidence>
<dbReference type="InterPro" id="IPR027417">
    <property type="entry name" value="P-loop_NTPase"/>
</dbReference>
<feature type="region of interest" description="Disordered" evidence="4">
    <location>
        <begin position="456"/>
        <end position="477"/>
    </location>
</feature>
<dbReference type="Proteomes" id="UP001251870">
    <property type="component" value="Unassembled WGS sequence"/>
</dbReference>
<accession>A0ABU2DNH4</accession>
<dbReference type="InterPro" id="IPR050221">
    <property type="entry name" value="26S_Proteasome_ATPase"/>
</dbReference>
<evidence type="ECO:0000259" key="5">
    <source>
        <dbReference type="SMART" id="SM00382"/>
    </source>
</evidence>
<organism evidence="6 7">
    <name type="scientific">Nesterenkonia aerolata</name>
    <dbReference type="NCBI Taxonomy" id="3074079"/>
    <lineage>
        <taxon>Bacteria</taxon>
        <taxon>Bacillati</taxon>
        <taxon>Actinomycetota</taxon>
        <taxon>Actinomycetes</taxon>
        <taxon>Micrococcales</taxon>
        <taxon>Micrococcaceae</taxon>
        <taxon>Nesterenkonia</taxon>
    </lineage>
</organism>
<keyword evidence="3 6" id="KW-0067">ATP-binding</keyword>
<evidence type="ECO:0000256" key="4">
    <source>
        <dbReference type="SAM" id="MobiDB-lite"/>
    </source>
</evidence>
<evidence type="ECO:0000256" key="3">
    <source>
        <dbReference type="ARBA" id="ARBA00022840"/>
    </source>
</evidence>
<evidence type="ECO:0000256" key="1">
    <source>
        <dbReference type="ARBA" id="ARBA00006914"/>
    </source>
</evidence>
<dbReference type="EMBL" id="JAVKGR010000001">
    <property type="protein sequence ID" value="MDR8018031.1"/>
    <property type="molecule type" value="Genomic_DNA"/>
</dbReference>
<dbReference type="Gene3D" id="1.10.8.60">
    <property type="match status" value="1"/>
</dbReference>
<dbReference type="Gene3D" id="3.40.50.300">
    <property type="entry name" value="P-loop containing nucleotide triphosphate hydrolases"/>
    <property type="match status" value="1"/>
</dbReference>
<keyword evidence="7" id="KW-1185">Reference proteome</keyword>
<reference evidence="6 7" key="1">
    <citation type="submission" date="2023-09" db="EMBL/GenBank/DDBJ databases">
        <title>Description of three actinobacteria isolated from air of manufacturing shop in a pharmaceutical factory.</title>
        <authorList>
            <person name="Zhang D.-F."/>
        </authorList>
    </citation>
    <scope>NUCLEOTIDE SEQUENCE [LARGE SCALE GENOMIC DNA]</scope>
    <source>
        <strain evidence="6 7">LY-0111</strain>
    </source>
</reference>
<comment type="caution">
    <text evidence="6">The sequence shown here is derived from an EMBL/GenBank/DDBJ whole genome shotgun (WGS) entry which is preliminary data.</text>
</comment>
<dbReference type="InterPro" id="IPR003593">
    <property type="entry name" value="AAA+_ATPase"/>
</dbReference>
<name>A0ABU2DNH4_9MICC</name>
<sequence>MTDSEIDVAAFARRVTAFLDRLETLATDQGEDSFAAEFTAHLGFDPLTADPVSRTFPQWRHADLDQAVEQVLGPTASTLGISDGDPEYTLTDLVVNRGGIYRPSAVARQSVQVGPRQQRRVVSEAVYLFTWEQRPVVLLQHSAGDYGVPELRVEVLCADPDSAQRLLDEVAERIDAQSVLRGQVMTLGAPLFEPVGASMMTFHERPEVPESSVILPHGLLGQLHRHVVGLSALAEPLRQAGQHLRRGVLLYGAPGTGKTHTVRHLIGAAPEATVLLLTGEALVSISLAAQTARALQPAIVVLEDCDLVAEDRELSADGRPLLFELLDCLDGEGGDADIAFVLTTNRISVLEPALTQRPGRIDLAVEIPRPDLAARTALFGLYAAGTGFSETARRTAAEQTEGITASFVREAVRRAVVTALAESRDPEDADLLSAVEQLSTDQEHLAAALSSAEDGFGGEFEADYDEEPHGIEGEHWA</sequence>
<feature type="compositionally biased region" description="Basic and acidic residues" evidence="4">
    <location>
        <begin position="467"/>
        <end position="477"/>
    </location>
</feature>
<feature type="domain" description="AAA+ ATPase" evidence="5">
    <location>
        <begin position="244"/>
        <end position="371"/>
    </location>
</feature>
<keyword evidence="2" id="KW-0547">Nucleotide-binding</keyword>
<comment type="similarity">
    <text evidence="1">Belongs to the AAA ATPase family.</text>
</comment>
<evidence type="ECO:0000256" key="2">
    <source>
        <dbReference type="ARBA" id="ARBA00022741"/>
    </source>
</evidence>
<dbReference type="CDD" id="cd19481">
    <property type="entry name" value="RecA-like_protease"/>
    <property type="match status" value="1"/>
</dbReference>
<dbReference type="RefSeq" id="WP_310547023.1">
    <property type="nucleotide sequence ID" value="NZ_JAVKGR010000001.1"/>
</dbReference>
<dbReference type="GO" id="GO:0005524">
    <property type="term" value="F:ATP binding"/>
    <property type="evidence" value="ECO:0007669"/>
    <property type="project" value="UniProtKB-KW"/>
</dbReference>
<dbReference type="InterPro" id="IPR003959">
    <property type="entry name" value="ATPase_AAA_core"/>
</dbReference>
<gene>
    <name evidence="6" type="ORF">RIL96_00420</name>
</gene>